<dbReference type="EnsemblMetazoa" id="XM_028659371.1">
    <property type="protein sequence ID" value="XP_028515172.1"/>
    <property type="gene ID" value="LOC114575132"/>
</dbReference>
<evidence type="ECO:0000313" key="3">
    <source>
        <dbReference type="EnsemblMetazoa" id="XP_028515172.1"/>
    </source>
</evidence>
<organism evidence="3 4">
    <name type="scientific">Exaiptasia diaphana</name>
    <name type="common">Tropical sea anemone</name>
    <name type="synonym">Aiptasia pulchella</name>
    <dbReference type="NCBI Taxonomy" id="2652724"/>
    <lineage>
        <taxon>Eukaryota</taxon>
        <taxon>Metazoa</taxon>
        <taxon>Cnidaria</taxon>
        <taxon>Anthozoa</taxon>
        <taxon>Hexacorallia</taxon>
        <taxon>Actiniaria</taxon>
        <taxon>Aiptasiidae</taxon>
        <taxon>Exaiptasia</taxon>
    </lineage>
</organism>
<dbReference type="RefSeq" id="XP_028515172.1">
    <property type="nucleotide sequence ID" value="XM_028659371.1"/>
</dbReference>
<dbReference type="AlphaFoldDB" id="A0A913YL07"/>
<evidence type="ECO:0000313" key="4">
    <source>
        <dbReference type="Proteomes" id="UP000887567"/>
    </source>
</evidence>
<accession>A0A913YL07</accession>
<proteinExistence type="predicted"/>
<feature type="domain" description="Anoctamin dimerisation" evidence="2">
    <location>
        <begin position="36"/>
        <end position="93"/>
    </location>
</feature>
<dbReference type="GO" id="GO:0046983">
    <property type="term" value="F:protein dimerization activity"/>
    <property type="evidence" value="ECO:0007669"/>
    <property type="project" value="InterPro"/>
</dbReference>
<protein>
    <recommendedName>
        <fullName evidence="2">Anoctamin dimerisation domain-containing protein</fullName>
    </recommendedName>
</protein>
<dbReference type="KEGG" id="epa:114575132"/>
<evidence type="ECO:0000256" key="1">
    <source>
        <dbReference type="SAM" id="MobiDB-lite"/>
    </source>
</evidence>
<evidence type="ECO:0000259" key="2">
    <source>
        <dbReference type="Pfam" id="PF16178"/>
    </source>
</evidence>
<name>A0A913YL07_EXADI</name>
<feature type="region of interest" description="Disordered" evidence="1">
    <location>
        <begin position="55"/>
        <end position="75"/>
    </location>
</feature>
<reference evidence="3" key="1">
    <citation type="submission" date="2022-11" db="UniProtKB">
        <authorList>
            <consortium name="EnsemblMetazoa"/>
        </authorList>
    </citation>
    <scope>IDENTIFICATION</scope>
</reference>
<dbReference type="Proteomes" id="UP000887567">
    <property type="component" value="Unplaced"/>
</dbReference>
<keyword evidence="4" id="KW-1185">Reference proteome</keyword>
<feature type="region of interest" description="Disordered" evidence="1">
    <location>
        <begin position="1"/>
        <end position="32"/>
    </location>
</feature>
<sequence>MDEQKHSPSISKDSDVLLEMEPRNTDGDASNFGLQFNDGAKDIHYILVYERCEETENKDENSKAKAENNEKERENFEKEIVSEGLEIERRTIELPGVSFIASFKIITVIP</sequence>
<dbReference type="GeneID" id="114575132"/>
<dbReference type="Pfam" id="PF16178">
    <property type="entry name" value="Anoct_dimer"/>
    <property type="match status" value="1"/>
</dbReference>
<feature type="compositionally biased region" description="Basic and acidic residues" evidence="1">
    <location>
        <begin position="1"/>
        <end position="26"/>
    </location>
</feature>
<dbReference type="InterPro" id="IPR032394">
    <property type="entry name" value="Anoct_dimer"/>
</dbReference>